<dbReference type="InterPro" id="IPR029057">
    <property type="entry name" value="PRTase-like"/>
</dbReference>
<dbReference type="GO" id="GO:0005829">
    <property type="term" value="C:cytosol"/>
    <property type="evidence" value="ECO:0007669"/>
    <property type="project" value="TreeGrafter"/>
</dbReference>
<dbReference type="Gene3D" id="3.40.50.2020">
    <property type="match status" value="1"/>
</dbReference>
<evidence type="ECO:0000256" key="3">
    <source>
        <dbReference type="ARBA" id="ARBA00004669"/>
    </source>
</evidence>
<dbReference type="NCBIfam" id="TIGR01203">
    <property type="entry name" value="HGPRTase"/>
    <property type="match status" value="1"/>
</dbReference>
<evidence type="ECO:0000259" key="16">
    <source>
        <dbReference type="Pfam" id="PF00156"/>
    </source>
</evidence>
<proteinExistence type="inferred from homology"/>
<comment type="catalytic activity">
    <reaction evidence="14">
        <text>IMP + diphosphate = hypoxanthine + 5-phospho-alpha-D-ribose 1-diphosphate</text>
        <dbReference type="Rhea" id="RHEA:17973"/>
        <dbReference type="ChEBI" id="CHEBI:17368"/>
        <dbReference type="ChEBI" id="CHEBI:33019"/>
        <dbReference type="ChEBI" id="CHEBI:58017"/>
        <dbReference type="ChEBI" id="CHEBI:58053"/>
        <dbReference type="EC" id="2.4.2.8"/>
    </reaction>
    <physiologicalReaction direction="right-to-left" evidence="14">
        <dbReference type="Rhea" id="RHEA:17975"/>
    </physiologicalReaction>
</comment>
<comment type="pathway">
    <text evidence="3 15">Purine metabolism; IMP biosynthesis via salvage pathway; IMP from hypoxanthine: step 1/1.</text>
</comment>
<dbReference type="EC" id="2.4.2.8" evidence="5 15"/>
<evidence type="ECO:0000256" key="14">
    <source>
        <dbReference type="ARBA" id="ARBA00049402"/>
    </source>
</evidence>
<keyword evidence="10 15" id="KW-0660">Purine salvage</keyword>
<name>A0A7V8V3Z2_9BACT</name>
<evidence type="ECO:0000256" key="8">
    <source>
        <dbReference type="ARBA" id="ARBA00022679"/>
    </source>
</evidence>
<evidence type="ECO:0000256" key="9">
    <source>
        <dbReference type="ARBA" id="ARBA00022723"/>
    </source>
</evidence>
<evidence type="ECO:0000313" key="18">
    <source>
        <dbReference type="Proteomes" id="UP000551616"/>
    </source>
</evidence>
<dbReference type="Proteomes" id="UP000551616">
    <property type="component" value="Unassembled WGS sequence"/>
</dbReference>
<reference evidence="17 18" key="1">
    <citation type="submission" date="2020-05" db="EMBL/GenBank/DDBJ databases">
        <title>Bremerella alba sp. nov., a novel planctomycete isolated from the surface of the macroalga Fucus spiralis.</title>
        <authorList>
            <person name="Godinho O."/>
            <person name="Botelho R."/>
            <person name="Albuquerque L."/>
            <person name="Wiegand S."/>
            <person name="Da Costa M.S."/>
            <person name="Lobo-Da-Cunha A."/>
            <person name="Jogler C."/>
            <person name="Lage O.M."/>
        </authorList>
    </citation>
    <scope>NUCLEOTIDE SEQUENCE [LARGE SCALE GENOMIC DNA]</scope>
    <source>
        <strain evidence="17 18">FF15</strain>
    </source>
</reference>
<dbReference type="GO" id="GO:0046100">
    <property type="term" value="P:hypoxanthine metabolic process"/>
    <property type="evidence" value="ECO:0007669"/>
    <property type="project" value="TreeGrafter"/>
</dbReference>
<dbReference type="InterPro" id="IPR000836">
    <property type="entry name" value="PRTase_dom"/>
</dbReference>
<evidence type="ECO:0000256" key="6">
    <source>
        <dbReference type="ARBA" id="ARBA00022490"/>
    </source>
</evidence>
<keyword evidence="8 15" id="KW-0808">Transferase</keyword>
<keyword evidence="9 15" id="KW-0479">Metal-binding</keyword>
<dbReference type="CDD" id="cd06223">
    <property type="entry name" value="PRTases_typeI"/>
    <property type="match status" value="1"/>
</dbReference>
<dbReference type="InterPro" id="IPR005904">
    <property type="entry name" value="Hxn_phspho_trans"/>
</dbReference>
<evidence type="ECO:0000256" key="2">
    <source>
        <dbReference type="ARBA" id="ARBA00004496"/>
    </source>
</evidence>
<evidence type="ECO:0000256" key="13">
    <source>
        <dbReference type="ARBA" id="ARBA00048811"/>
    </source>
</evidence>
<evidence type="ECO:0000256" key="11">
    <source>
        <dbReference type="ARBA" id="ARBA00022741"/>
    </source>
</evidence>
<comment type="catalytic activity">
    <reaction evidence="13">
        <text>GMP + diphosphate = guanine + 5-phospho-alpha-D-ribose 1-diphosphate</text>
        <dbReference type="Rhea" id="RHEA:25424"/>
        <dbReference type="ChEBI" id="CHEBI:16235"/>
        <dbReference type="ChEBI" id="CHEBI:33019"/>
        <dbReference type="ChEBI" id="CHEBI:58017"/>
        <dbReference type="ChEBI" id="CHEBI:58115"/>
        <dbReference type="EC" id="2.4.2.8"/>
    </reaction>
    <physiologicalReaction direction="right-to-left" evidence="13">
        <dbReference type="Rhea" id="RHEA:25426"/>
    </physiologicalReaction>
</comment>
<dbReference type="InterPro" id="IPR050408">
    <property type="entry name" value="HGPRT"/>
</dbReference>
<comment type="cofactor">
    <cofactor evidence="1 15">
        <name>Mg(2+)</name>
        <dbReference type="ChEBI" id="CHEBI:18420"/>
    </cofactor>
</comment>
<dbReference type="GO" id="GO:0032264">
    <property type="term" value="P:IMP salvage"/>
    <property type="evidence" value="ECO:0007669"/>
    <property type="project" value="UniProtKB-UniPathway"/>
</dbReference>
<dbReference type="EMBL" id="JABRWO010000004">
    <property type="protein sequence ID" value="MBA2114507.1"/>
    <property type="molecule type" value="Genomic_DNA"/>
</dbReference>
<evidence type="ECO:0000256" key="1">
    <source>
        <dbReference type="ARBA" id="ARBA00001946"/>
    </source>
</evidence>
<dbReference type="GO" id="GO:0000287">
    <property type="term" value="F:magnesium ion binding"/>
    <property type="evidence" value="ECO:0007669"/>
    <property type="project" value="TreeGrafter"/>
</dbReference>
<dbReference type="GO" id="GO:0032263">
    <property type="term" value="P:GMP salvage"/>
    <property type="evidence" value="ECO:0007669"/>
    <property type="project" value="TreeGrafter"/>
</dbReference>
<evidence type="ECO:0000256" key="15">
    <source>
        <dbReference type="RuleBase" id="RU364099"/>
    </source>
</evidence>
<dbReference type="RefSeq" id="WP_315853376.1">
    <property type="nucleotide sequence ID" value="NZ_JABRWO010000004.1"/>
</dbReference>
<evidence type="ECO:0000256" key="5">
    <source>
        <dbReference type="ARBA" id="ARBA00011895"/>
    </source>
</evidence>
<evidence type="ECO:0000256" key="12">
    <source>
        <dbReference type="ARBA" id="ARBA00022842"/>
    </source>
</evidence>
<dbReference type="PANTHER" id="PTHR43340:SF1">
    <property type="entry name" value="HYPOXANTHINE PHOSPHORIBOSYLTRANSFERASE"/>
    <property type="match status" value="1"/>
</dbReference>
<dbReference type="Pfam" id="PF00156">
    <property type="entry name" value="Pribosyltran"/>
    <property type="match status" value="1"/>
</dbReference>
<dbReference type="GO" id="GO:0006166">
    <property type="term" value="P:purine ribonucleoside salvage"/>
    <property type="evidence" value="ECO:0007669"/>
    <property type="project" value="UniProtKB-KW"/>
</dbReference>
<dbReference type="UniPathway" id="UPA00591">
    <property type="reaction ID" value="UER00648"/>
</dbReference>
<protein>
    <recommendedName>
        <fullName evidence="5 15">Hypoxanthine phosphoribosyltransferase</fullName>
        <ecNumber evidence="5 15">2.4.2.8</ecNumber>
    </recommendedName>
</protein>
<dbReference type="SUPFAM" id="SSF53271">
    <property type="entry name" value="PRTase-like"/>
    <property type="match status" value="1"/>
</dbReference>
<keyword evidence="18" id="KW-1185">Reference proteome</keyword>
<keyword evidence="6 15" id="KW-0963">Cytoplasm</keyword>
<keyword evidence="12 15" id="KW-0460">Magnesium</keyword>
<comment type="subcellular location">
    <subcellularLocation>
        <location evidence="2 15">Cytoplasm</location>
    </subcellularLocation>
</comment>
<comment type="similarity">
    <text evidence="4 15">Belongs to the purine/pyrimidine phosphoribosyltransferase family.</text>
</comment>
<dbReference type="AlphaFoldDB" id="A0A7V8V3Z2"/>
<dbReference type="GO" id="GO:0004422">
    <property type="term" value="F:hypoxanthine phosphoribosyltransferase activity"/>
    <property type="evidence" value="ECO:0007669"/>
    <property type="project" value="InterPro"/>
</dbReference>
<organism evidence="17 18">
    <name type="scientific">Bremerella alba</name>
    <dbReference type="NCBI Taxonomy" id="980252"/>
    <lineage>
        <taxon>Bacteria</taxon>
        <taxon>Pseudomonadati</taxon>
        <taxon>Planctomycetota</taxon>
        <taxon>Planctomycetia</taxon>
        <taxon>Pirellulales</taxon>
        <taxon>Pirellulaceae</taxon>
        <taxon>Bremerella</taxon>
    </lineage>
</organism>
<gene>
    <name evidence="17" type="primary">hpt</name>
    <name evidence="17" type="ORF">HOV93_16730</name>
</gene>
<evidence type="ECO:0000256" key="10">
    <source>
        <dbReference type="ARBA" id="ARBA00022726"/>
    </source>
</evidence>
<keyword evidence="7 15" id="KW-0328">Glycosyltransferase</keyword>
<accession>A0A7V8V3Z2</accession>
<keyword evidence="11 15" id="KW-0547">Nucleotide-binding</keyword>
<dbReference type="PANTHER" id="PTHR43340">
    <property type="entry name" value="HYPOXANTHINE-GUANINE PHOSPHORIBOSYLTRANSFERASE"/>
    <property type="match status" value="1"/>
</dbReference>
<dbReference type="GO" id="GO:0000166">
    <property type="term" value="F:nucleotide binding"/>
    <property type="evidence" value="ECO:0007669"/>
    <property type="project" value="UniProtKB-KW"/>
</dbReference>
<comment type="caution">
    <text evidence="17">The sequence shown here is derived from an EMBL/GenBank/DDBJ whole genome shotgun (WGS) entry which is preliminary data.</text>
</comment>
<dbReference type="GO" id="GO:0006178">
    <property type="term" value="P:guanine salvage"/>
    <property type="evidence" value="ECO:0007669"/>
    <property type="project" value="TreeGrafter"/>
</dbReference>
<evidence type="ECO:0000313" key="17">
    <source>
        <dbReference type="EMBL" id="MBA2114507.1"/>
    </source>
</evidence>
<sequence>MRSLQNEELTAYNSALSIQLPPSPVGLFSLHILIETEELAARVSSLAAELTETYGDRPLTVLGVMTGSLVLMADLIRRLEMPLKVGVMQARSYRGTATSAGDLTLNLDMMPKIAGQDVLVVDDIFDTGHTMKNVLESIQEHGPTSVRSLVLLSKSERHEVAIRPDFVGFHIPNEFVVGYGLDYYDLYRNLPFVAALEDHEIASHA</sequence>
<feature type="domain" description="Phosphoribosyltransferase" evidence="16">
    <location>
        <begin position="37"/>
        <end position="183"/>
    </location>
</feature>
<evidence type="ECO:0000256" key="7">
    <source>
        <dbReference type="ARBA" id="ARBA00022676"/>
    </source>
</evidence>
<evidence type="ECO:0000256" key="4">
    <source>
        <dbReference type="ARBA" id="ARBA00008391"/>
    </source>
</evidence>